<evidence type="ECO:0000256" key="1">
    <source>
        <dbReference type="ARBA" id="ARBA00023015"/>
    </source>
</evidence>
<dbReference type="PANTHER" id="PTHR44191">
    <property type="entry name" value="TRANSCRIPTION FACTOR KUA1"/>
    <property type="match status" value="1"/>
</dbReference>
<accession>A0A6A5BQL0</accession>
<keyword evidence="1" id="KW-0805">Transcription regulation</keyword>
<feature type="region of interest" description="Disordered" evidence="5">
    <location>
        <begin position="277"/>
        <end position="296"/>
    </location>
</feature>
<keyword evidence="3" id="KW-0804">Transcription</keyword>
<keyword evidence="2" id="KW-0238">DNA-binding</keyword>
<dbReference type="InterPro" id="IPR006447">
    <property type="entry name" value="Myb_dom_plants"/>
</dbReference>
<evidence type="ECO:0000259" key="6">
    <source>
        <dbReference type="PROSITE" id="PS50090"/>
    </source>
</evidence>
<dbReference type="GeneID" id="68111648"/>
<gene>
    <name evidence="8" type="ORF">FDP41_004430</name>
</gene>
<evidence type="ECO:0000256" key="4">
    <source>
        <dbReference type="ARBA" id="ARBA00023242"/>
    </source>
</evidence>
<evidence type="ECO:0000256" key="3">
    <source>
        <dbReference type="ARBA" id="ARBA00023163"/>
    </source>
</evidence>
<dbReference type="Gene3D" id="1.10.10.60">
    <property type="entry name" value="Homeodomain-like"/>
    <property type="match status" value="1"/>
</dbReference>
<feature type="region of interest" description="Disordered" evidence="5">
    <location>
        <begin position="119"/>
        <end position="148"/>
    </location>
</feature>
<organism evidence="8 9">
    <name type="scientific">Naegleria fowleri</name>
    <name type="common">Brain eating amoeba</name>
    <dbReference type="NCBI Taxonomy" id="5763"/>
    <lineage>
        <taxon>Eukaryota</taxon>
        <taxon>Discoba</taxon>
        <taxon>Heterolobosea</taxon>
        <taxon>Tetramitia</taxon>
        <taxon>Eutetramitia</taxon>
        <taxon>Vahlkampfiidae</taxon>
        <taxon>Naegleria</taxon>
    </lineage>
</organism>
<dbReference type="SUPFAM" id="SSF46689">
    <property type="entry name" value="Homeodomain-like"/>
    <property type="match status" value="1"/>
</dbReference>
<name>A0A6A5BQL0_NAEFO</name>
<reference evidence="8 9" key="1">
    <citation type="journal article" date="2019" name="Sci. Rep.">
        <title>Nanopore sequencing improves the draft genome of the human pathogenic amoeba Naegleria fowleri.</title>
        <authorList>
            <person name="Liechti N."/>
            <person name="Schurch N."/>
            <person name="Bruggmann R."/>
            <person name="Wittwer M."/>
        </authorList>
    </citation>
    <scope>NUCLEOTIDE SEQUENCE [LARGE SCALE GENOMIC DNA]</scope>
    <source>
        <strain evidence="8 9">ATCC 30894</strain>
    </source>
</reference>
<feature type="region of interest" description="Disordered" evidence="5">
    <location>
        <begin position="312"/>
        <end position="355"/>
    </location>
</feature>
<protein>
    <submittedName>
        <fullName evidence="8">Uncharacterized protein</fullName>
    </submittedName>
</protein>
<dbReference type="InterPro" id="IPR052245">
    <property type="entry name" value="Plant_Stress_Dev_TF"/>
</dbReference>
<dbReference type="EMBL" id="VFQX01000037">
    <property type="protein sequence ID" value="KAF0976531.1"/>
    <property type="molecule type" value="Genomic_DNA"/>
</dbReference>
<dbReference type="OrthoDB" id="118550at2759"/>
<dbReference type="Pfam" id="PF00249">
    <property type="entry name" value="Myb_DNA-binding"/>
    <property type="match status" value="1"/>
</dbReference>
<dbReference type="VEuPathDB" id="AmoebaDB:NfTy_083630"/>
<evidence type="ECO:0000256" key="5">
    <source>
        <dbReference type="SAM" id="MobiDB-lite"/>
    </source>
</evidence>
<feature type="compositionally biased region" description="Low complexity" evidence="5">
    <location>
        <begin position="119"/>
        <end position="129"/>
    </location>
</feature>
<dbReference type="RefSeq" id="XP_044561244.1">
    <property type="nucleotide sequence ID" value="XM_044707844.1"/>
</dbReference>
<dbReference type="PROSITE" id="PS50090">
    <property type="entry name" value="MYB_LIKE"/>
    <property type="match status" value="1"/>
</dbReference>
<evidence type="ECO:0000259" key="7">
    <source>
        <dbReference type="PROSITE" id="PS51294"/>
    </source>
</evidence>
<dbReference type="VEuPathDB" id="AmoebaDB:FDP41_004430"/>
<dbReference type="AlphaFoldDB" id="A0A6A5BQL0"/>
<dbReference type="Proteomes" id="UP000444721">
    <property type="component" value="Unassembled WGS sequence"/>
</dbReference>
<dbReference type="InterPro" id="IPR001005">
    <property type="entry name" value="SANT/Myb"/>
</dbReference>
<dbReference type="PANTHER" id="PTHR44191:SF62">
    <property type="entry name" value="OS04G0341900 PROTEIN"/>
    <property type="match status" value="1"/>
</dbReference>
<dbReference type="NCBIfam" id="TIGR01557">
    <property type="entry name" value="myb_SHAQKYF"/>
    <property type="match status" value="1"/>
</dbReference>
<feature type="domain" description="HTH myb-type" evidence="7">
    <location>
        <begin position="351"/>
        <end position="406"/>
    </location>
</feature>
<dbReference type="InterPro" id="IPR009057">
    <property type="entry name" value="Homeodomain-like_sf"/>
</dbReference>
<evidence type="ECO:0000256" key="2">
    <source>
        <dbReference type="ARBA" id="ARBA00023125"/>
    </source>
</evidence>
<evidence type="ECO:0000313" key="8">
    <source>
        <dbReference type="EMBL" id="KAF0976531.1"/>
    </source>
</evidence>
<keyword evidence="9" id="KW-1185">Reference proteome</keyword>
<dbReference type="GO" id="GO:0003677">
    <property type="term" value="F:DNA binding"/>
    <property type="evidence" value="ECO:0007669"/>
    <property type="project" value="UniProtKB-KW"/>
</dbReference>
<evidence type="ECO:0000313" key="9">
    <source>
        <dbReference type="Proteomes" id="UP000444721"/>
    </source>
</evidence>
<proteinExistence type="predicted"/>
<dbReference type="GO" id="GO:0006355">
    <property type="term" value="P:regulation of DNA-templated transcription"/>
    <property type="evidence" value="ECO:0007669"/>
    <property type="project" value="UniProtKB-ARBA"/>
</dbReference>
<dbReference type="CDD" id="cd00167">
    <property type="entry name" value="SANT"/>
    <property type="match status" value="1"/>
</dbReference>
<dbReference type="InterPro" id="IPR017930">
    <property type="entry name" value="Myb_dom"/>
</dbReference>
<comment type="caution">
    <text evidence="8">The sequence shown here is derived from an EMBL/GenBank/DDBJ whole genome shotgun (WGS) entry which is preliminary data.</text>
</comment>
<dbReference type="PROSITE" id="PS51294">
    <property type="entry name" value="HTH_MYB"/>
    <property type="match status" value="1"/>
</dbReference>
<feature type="compositionally biased region" description="Polar residues" evidence="5">
    <location>
        <begin position="1"/>
        <end position="14"/>
    </location>
</feature>
<feature type="domain" description="Myb-like" evidence="6">
    <location>
        <begin position="351"/>
        <end position="402"/>
    </location>
</feature>
<feature type="region of interest" description="Disordered" evidence="5">
    <location>
        <begin position="1"/>
        <end position="32"/>
    </location>
</feature>
<dbReference type="VEuPathDB" id="AmoebaDB:NF0032140"/>
<sequence>MLASTSPSSVNYLPQQQQHYHHRQQQQQQHMNAMMDQEQHLLLPSLKKDGGNFDQLVPSWSSSLTSSAFSTCINQNLPQRTLLEPSLSSEVLQSHAPHAFSPNCFEIFKLSLNSAPSFSTTNATSSSTTEQQPAAMKSFAPSTSSSRNSPEIKVATCIKPFLEAPQEYSVKSILCGSYSNAKSALMTNPTATTTTTCTSYNNVSPPPPTISNTTPNSYLSYTNPINYSPHIPTRVTPTSSSSMIVSKSSEANNPQNCQMAMYNMPYTYSAAQRGQAQTFFQRTQSPPSESSSFEEDRAFRMKRPLFVQRSSNPSVFDEKSGMLRPNLSKIQKSSNYSKRRSTSPKSDDEDKKKYNTGTWSKYEHDMFLKGLDEVGKNWKIISESYVTTRKRTQIASHAQKYFLKMAQMKKGETVSPYDLYLE</sequence>
<keyword evidence="4" id="KW-0539">Nucleus</keyword>
<dbReference type="SMART" id="SM00717">
    <property type="entry name" value="SANT"/>
    <property type="match status" value="1"/>
</dbReference>